<reference evidence="2" key="1">
    <citation type="journal article" date="2023" name="Plant J.">
        <title>Genome sequences and population genomics provide insights into the demographic history, inbreeding, and mutation load of two 'living fossil' tree species of Dipteronia.</title>
        <authorList>
            <person name="Feng Y."/>
            <person name="Comes H.P."/>
            <person name="Chen J."/>
            <person name="Zhu S."/>
            <person name="Lu R."/>
            <person name="Zhang X."/>
            <person name="Li P."/>
            <person name="Qiu J."/>
            <person name="Olsen K.M."/>
            <person name="Qiu Y."/>
        </authorList>
    </citation>
    <scope>NUCLEOTIDE SEQUENCE</scope>
    <source>
        <strain evidence="2">NBL</strain>
    </source>
</reference>
<feature type="region of interest" description="Disordered" evidence="1">
    <location>
        <begin position="61"/>
        <end position="80"/>
    </location>
</feature>
<dbReference type="AlphaFoldDB" id="A0AAE0A982"/>
<protein>
    <submittedName>
        <fullName evidence="2">Uncharacterized protein</fullName>
    </submittedName>
</protein>
<keyword evidence="3" id="KW-1185">Reference proteome</keyword>
<name>A0AAE0A982_9ROSI</name>
<dbReference type="PANTHER" id="PTHR35304">
    <property type="entry name" value="OS05G0120300 PROTEIN-RELATED"/>
    <property type="match status" value="1"/>
</dbReference>
<dbReference type="Proteomes" id="UP001281410">
    <property type="component" value="Unassembled WGS sequence"/>
</dbReference>
<accession>A0AAE0A982</accession>
<sequence>MKSLSGLSLNKNRPPITLETLSMATSCMSTCINDARVPAAIRPTYVNLYKWPESDAEFVRSRSSNRHQSGHTHKHAHAHVHTHARVVDSLSCRQMYLRSYTFSRKKERVHEKISRKCFGRVKERVKKNTMKMKGKSCNNNNIKKTSLVIKKIKSVVIRRAKETSCAVLLFMFSRLLSCTAKVDVADNDHHLHRHDHQGLG</sequence>
<organism evidence="2 3">
    <name type="scientific">Dipteronia sinensis</name>
    <dbReference type="NCBI Taxonomy" id="43782"/>
    <lineage>
        <taxon>Eukaryota</taxon>
        <taxon>Viridiplantae</taxon>
        <taxon>Streptophyta</taxon>
        <taxon>Embryophyta</taxon>
        <taxon>Tracheophyta</taxon>
        <taxon>Spermatophyta</taxon>
        <taxon>Magnoliopsida</taxon>
        <taxon>eudicotyledons</taxon>
        <taxon>Gunneridae</taxon>
        <taxon>Pentapetalae</taxon>
        <taxon>rosids</taxon>
        <taxon>malvids</taxon>
        <taxon>Sapindales</taxon>
        <taxon>Sapindaceae</taxon>
        <taxon>Hippocastanoideae</taxon>
        <taxon>Acereae</taxon>
        <taxon>Dipteronia</taxon>
    </lineage>
</organism>
<dbReference type="PANTHER" id="PTHR35304:SF17">
    <property type="match status" value="1"/>
</dbReference>
<evidence type="ECO:0000313" key="2">
    <source>
        <dbReference type="EMBL" id="KAK3206152.1"/>
    </source>
</evidence>
<proteinExistence type="predicted"/>
<comment type="caution">
    <text evidence="2">The sequence shown here is derived from an EMBL/GenBank/DDBJ whole genome shotgun (WGS) entry which is preliminary data.</text>
</comment>
<gene>
    <name evidence="2" type="ORF">Dsin_020198</name>
</gene>
<dbReference type="EMBL" id="JANJYJ010000006">
    <property type="protein sequence ID" value="KAK3206152.1"/>
    <property type="molecule type" value="Genomic_DNA"/>
</dbReference>
<evidence type="ECO:0000313" key="3">
    <source>
        <dbReference type="Proteomes" id="UP001281410"/>
    </source>
</evidence>
<feature type="compositionally biased region" description="Basic residues" evidence="1">
    <location>
        <begin position="63"/>
        <end position="80"/>
    </location>
</feature>
<evidence type="ECO:0000256" key="1">
    <source>
        <dbReference type="SAM" id="MobiDB-lite"/>
    </source>
</evidence>